<organism evidence="2">
    <name type="scientific">Pseudo-nitzschia delicatissima</name>
    <dbReference type="NCBI Taxonomy" id="44447"/>
    <lineage>
        <taxon>Eukaryota</taxon>
        <taxon>Sar</taxon>
        <taxon>Stramenopiles</taxon>
        <taxon>Ochrophyta</taxon>
        <taxon>Bacillariophyta</taxon>
        <taxon>Bacillariophyceae</taxon>
        <taxon>Bacillariophycidae</taxon>
        <taxon>Bacillariales</taxon>
        <taxon>Bacillariaceae</taxon>
        <taxon>Pseudo-nitzschia</taxon>
    </lineage>
</organism>
<protein>
    <submittedName>
        <fullName evidence="2">Uncharacterized protein</fullName>
    </submittedName>
</protein>
<accession>A0A7S0TBN1</accession>
<feature type="region of interest" description="Disordered" evidence="1">
    <location>
        <begin position="1"/>
        <end position="35"/>
    </location>
</feature>
<reference evidence="2" key="1">
    <citation type="submission" date="2021-01" db="EMBL/GenBank/DDBJ databases">
        <authorList>
            <person name="Corre E."/>
            <person name="Pelletier E."/>
            <person name="Niang G."/>
            <person name="Scheremetjew M."/>
            <person name="Finn R."/>
            <person name="Kale V."/>
            <person name="Holt S."/>
            <person name="Cochrane G."/>
            <person name="Meng A."/>
            <person name="Brown T."/>
            <person name="Cohen L."/>
        </authorList>
    </citation>
    <scope>NUCLEOTIDE SEQUENCE</scope>
    <source>
        <strain evidence="2">B596</strain>
    </source>
</reference>
<evidence type="ECO:0000313" key="2">
    <source>
        <dbReference type="EMBL" id="CAD8729788.1"/>
    </source>
</evidence>
<sequence length="292" mass="32870">MYSHGSSARVGIGKRGHGGRNYRPPKPKKNNEELVPPPLKACDCMIQLDIAEYAELGQEIEQQRRRLHLCFEGNTLGKRKTSLKNTEKTLRSLFGVHLVVPGRNQKGPLALAGKSIQETLPAVDYLMQRLVLEENTNSDNDSTNSDSRFLLGRIMRNVKDPNDFVLSGRFLQQRNHLSSDETEMIHLQPYWLFESDSWNAMVCPLSLPRNQTSGESNSQDEQQAIAEALQIGFDNLRFRLGNAALSKLRIFLHPCTTSLPPKAFATGDPSTANSLYREIRQTKVNLLQSPEN</sequence>
<name>A0A7S0TBN1_9STRA</name>
<gene>
    <name evidence="2" type="ORF">PDEL0327_LOCUS1281</name>
</gene>
<evidence type="ECO:0000256" key="1">
    <source>
        <dbReference type="SAM" id="MobiDB-lite"/>
    </source>
</evidence>
<proteinExistence type="predicted"/>
<feature type="compositionally biased region" description="Basic residues" evidence="1">
    <location>
        <begin position="12"/>
        <end position="28"/>
    </location>
</feature>
<dbReference type="EMBL" id="HBFG01001711">
    <property type="protein sequence ID" value="CAD8729788.1"/>
    <property type="molecule type" value="Transcribed_RNA"/>
</dbReference>
<dbReference type="AlphaFoldDB" id="A0A7S0TBN1"/>